<dbReference type="Pfam" id="PF10150">
    <property type="entry name" value="RNase_E_G"/>
    <property type="match status" value="1"/>
</dbReference>
<dbReference type="Gene3D" id="2.40.50.140">
    <property type="entry name" value="Nucleic acid-binding proteins"/>
    <property type="match status" value="1"/>
</dbReference>
<evidence type="ECO:0000256" key="4">
    <source>
        <dbReference type="ARBA" id="ARBA00022842"/>
    </source>
</evidence>
<comment type="caution">
    <text evidence="7">The sequence shown here is derived from an EMBL/GenBank/DDBJ whole genome shotgun (WGS) entry which is preliminary data.</text>
</comment>
<protein>
    <submittedName>
        <fullName evidence="7">Ribonuclease E/G</fullName>
    </submittedName>
</protein>
<sequence>MLSQICLARVKDVIPAMKGAFLTVPEGRTVYLPLSESGDFLCANRSFSSLSELHQGDEIVVQITGEAVKTKPPLASAMPVLTGQYCVCSLFGHGIHVSRKLAPERQKELKTAIAEAGIEGRKNFQFTVRTNADTLKELTPLFQEMQEFICFFQELTEIYRHRSCPSCLYRPLPELIRQIQDIPLTAYEEIVTDEPEVWQLLKDTFPEKTVRLYQDPSLSLSRLYRLDFFLQEALSRKVWLPCGGYLVIEPTEAMVVIDVNSGKAVHKGRSSQDYYRKVNREAAAEIARQLQLRNYSGMIMVDFINMESEKDQKELLFLLDQLLKKDQVRTRLVDMTALGIVEITRKKINRPLFEEMQKNS</sequence>
<evidence type="ECO:0000256" key="3">
    <source>
        <dbReference type="ARBA" id="ARBA00022801"/>
    </source>
</evidence>
<evidence type="ECO:0000256" key="5">
    <source>
        <dbReference type="ARBA" id="ARBA00022884"/>
    </source>
</evidence>
<evidence type="ECO:0000256" key="2">
    <source>
        <dbReference type="ARBA" id="ARBA00022723"/>
    </source>
</evidence>
<dbReference type="Proteomes" id="UP001652432">
    <property type="component" value="Unassembled WGS sequence"/>
</dbReference>
<name>A0ABT2SZG3_9FIRM</name>
<dbReference type="EMBL" id="JAOQKJ010000002">
    <property type="protein sequence ID" value="MCU6743377.1"/>
    <property type="molecule type" value="Genomic_DNA"/>
</dbReference>
<dbReference type="InterPro" id="IPR019307">
    <property type="entry name" value="RNA-bd_AU-1/RNase_E/G"/>
</dbReference>
<feature type="domain" description="RNA-binding protein AU-1/Ribonuclease E/G" evidence="6">
    <location>
        <begin position="81"/>
        <end position="347"/>
    </location>
</feature>
<comment type="cofactor">
    <cofactor evidence="1">
        <name>Mg(2+)</name>
        <dbReference type="ChEBI" id="CHEBI:18420"/>
    </cofactor>
</comment>
<keyword evidence="2" id="KW-0479">Metal-binding</keyword>
<keyword evidence="3" id="KW-0378">Hydrolase</keyword>
<dbReference type="InterPro" id="IPR004659">
    <property type="entry name" value="RNase_E/G"/>
</dbReference>
<evidence type="ECO:0000256" key="1">
    <source>
        <dbReference type="ARBA" id="ARBA00001946"/>
    </source>
</evidence>
<dbReference type="PANTHER" id="PTHR30001">
    <property type="entry name" value="RIBONUCLEASE"/>
    <property type="match status" value="1"/>
</dbReference>
<dbReference type="RefSeq" id="WP_262573062.1">
    <property type="nucleotide sequence ID" value="NZ_JAOQKJ010000002.1"/>
</dbReference>
<proteinExistence type="predicted"/>
<evidence type="ECO:0000313" key="7">
    <source>
        <dbReference type="EMBL" id="MCU6743377.1"/>
    </source>
</evidence>
<dbReference type="InterPro" id="IPR012340">
    <property type="entry name" value="NA-bd_OB-fold"/>
</dbReference>
<keyword evidence="8" id="KW-1185">Reference proteome</keyword>
<evidence type="ECO:0000313" key="8">
    <source>
        <dbReference type="Proteomes" id="UP001652432"/>
    </source>
</evidence>
<dbReference type="SUPFAM" id="SSF50249">
    <property type="entry name" value="Nucleic acid-binding proteins"/>
    <property type="match status" value="1"/>
</dbReference>
<gene>
    <name evidence="7" type="ORF">OCV77_02475</name>
</gene>
<organism evidence="7 8">
    <name type="scientific">Suilimivivens aceti</name>
    <dbReference type="NCBI Taxonomy" id="2981774"/>
    <lineage>
        <taxon>Bacteria</taxon>
        <taxon>Bacillati</taxon>
        <taxon>Bacillota</taxon>
        <taxon>Clostridia</taxon>
        <taxon>Lachnospirales</taxon>
        <taxon>Lachnospiraceae</taxon>
        <taxon>Suilimivivens</taxon>
    </lineage>
</organism>
<keyword evidence="5" id="KW-0694">RNA-binding</keyword>
<dbReference type="PANTHER" id="PTHR30001:SF0">
    <property type="entry name" value="RIBONUCLEASE G"/>
    <property type="match status" value="1"/>
</dbReference>
<evidence type="ECO:0000259" key="6">
    <source>
        <dbReference type="Pfam" id="PF10150"/>
    </source>
</evidence>
<keyword evidence="4" id="KW-0460">Magnesium</keyword>
<accession>A0ABT2SZG3</accession>
<reference evidence="7 8" key="1">
    <citation type="journal article" date="2021" name="ISME Commun">
        <title>Automated analysis of genomic sequences facilitates high-throughput and comprehensive description of bacteria.</title>
        <authorList>
            <person name="Hitch T.C.A."/>
        </authorList>
    </citation>
    <scope>NUCLEOTIDE SEQUENCE [LARGE SCALE GENOMIC DNA]</scope>
    <source>
        <strain evidence="7 8">Sanger_18</strain>
    </source>
</reference>